<proteinExistence type="predicted"/>
<evidence type="ECO:0000313" key="1">
    <source>
        <dbReference type="EMBL" id="OZI87846.1"/>
    </source>
</evidence>
<organism evidence="1 2">
    <name type="scientific">Pseudomonas avellanae</name>
    <dbReference type="NCBI Taxonomy" id="46257"/>
    <lineage>
        <taxon>Bacteria</taxon>
        <taxon>Pseudomonadati</taxon>
        <taxon>Pseudomonadota</taxon>
        <taxon>Gammaproteobacteria</taxon>
        <taxon>Pseudomonadales</taxon>
        <taxon>Pseudomonadaceae</taxon>
        <taxon>Pseudomonas</taxon>
    </lineage>
</organism>
<dbReference type="EMBL" id="NKQU01000014">
    <property type="protein sequence ID" value="OZI87846.1"/>
    <property type="molecule type" value="Genomic_DNA"/>
</dbReference>
<dbReference type="AlphaFoldDB" id="A0A261WNU6"/>
<gene>
    <name evidence="1" type="ORF">CFN58_01230</name>
</gene>
<reference evidence="2" key="1">
    <citation type="journal article" date="2016" name="Sci. Rep.">
        <title>Genome analysis of the kiwifruit canker pathogen Pseudomonas syringae pv. actinidiae biovar 5.</title>
        <authorList>
            <person name="Fujikawa T."/>
            <person name="Sawada H."/>
        </authorList>
    </citation>
    <scope>NUCLEOTIDE SEQUENCE [LARGE SCALE GENOMIC DNA]</scope>
    <source>
        <strain evidence="2">MAFF 212061</strain>
    </source>
</reference>
<evidence type="ECO:0000313" key="2">
    <source>
        <dbReference type="Proteomes" id="UP000217163"/>
    </source>
</evidence>
<sequence>MSSASISFWSSRVAHGTRRSGSVAATLFGLLLLTFFIGRVMPLDPVLAIVGPECVKTRQNVVGAQRLLSVVGYLAPKSFWLSYGGPD</sequence>
<dbReference type="Proteomes" id="UP000217163">
    <property type="component" value="Unassembled WGS sequence"/>
</dbReference>
<accession>A0A261WNU6</accession>
<protein>
    <submittedName>
        <fullName evidence="1">Uncharacterized protein</fullName>
    </submittedName>
</protein>
<name>A0A261WNU6_9PSED</name>
<comment type="caution">
    <text evidence="1">The sequence shown here is derived from an EMBL/GenBank/DDBJ whole genome shotgun (WGS) entry which is preliminary data.</text>
</comment>